<evidence type="ECO:0000313" key="2">
    <source>
        <dbReference type="EMBL" id="RGU95413.1"/>
    </source>
</evidence>
<dbReference type="AlphaFoldDB" id="A0AA92TR71"/>
<dbReference type="Proteomes" id="UP000285236">
    <property type="component" value="Unassembled WGS sequence"/>
</dbReference>
<evidence type="ECO:0000313" key="3">
    <source>
        <dbReference type="Proteomes" id="UP000285236"/>
    </source>
</evidence>
<organism evidence="2 3">
    <name type="scientific">Segatella copri</name>
    <dbReference type="NCBI Taxonomy" id="165179"/>
    <lineage>
        <taxon>Bacteria</taxon>
        <taxon>Pseudomonadati</taxon>
        <taxon>Bacteroidota</taxon>
        <taxon>Bacteroidia</taxon>
        <taxon>Bacteroidales</taxon>
        <taxon>Prevotellaceae</taxon>
        <taxon>Segatella</taxon>
    </lineage>
</organism>
<keyword evidence="1" id="KW-0812">Transmembrane</keyword>
<protein>
    <submittedName>
        <fullName evidence="2">Uncharacterized protein</fullName>
    </submittedName>
</protein>
<keyword evidence="1" id="KW-1133">Transmembrane helix</keyword>
<reference evidence="2 3" key="1">
    <citation type="submission" date="2018-08" db="EMBL/GenBank/DDBJ databases">
        <title>A genome reference for cultivated species of the human gut microbiota.</title>
        <authorList>
            <person name="Zou Y."/>
            <person name="Xue W."/>
            <person name="Luo G."/>
        </authorList>
    </citation>
    <scope>NUCLEOTIDE SEQUENCE [LARGE SCALE GENOMIC DNA]</scope>
    <source>
        <strain evidence="2 3">AF15-25</strain>
    </source>
</reference>
<dbReference type="RefSeq" id="WP_118080679.1">
    <property type="nucleotide sequence ID" value="NZ_QRYP01000026.1"/>
</dbReference>
<comment type="caution">
    <text evidence="2">The sequence shown here is derived from an EMBL/GenBank/DDBJ whole genome shotgun (WGS) entry which is preliminary data.</text>
</comment>
<name>A0AA92TR71_9BACT</name>
<sequence>MKKYVKKGVAFIGMRHLFDRNATPKQRNATPFLKKKHYICTMKEILETMPRIELALIIIGTAALMLGIIFGYLFISDIGIHHAVKPLVFPGVSFGSDE</sequence>
<keyword evidence="1" id="KW-0472">Membrane</keyword>
<feature type="transmembrane region" description="Helical" evidence="1">
    <location>
        <begin position="52"/>
        <end position="75"/>
    </location>
</feature>
<accession>A0AA92TR71</accession>
<dbReference type="EMBL" id="QRYP01000026">
    <property type="protein sequence ID" value="RGU95413.1"/>
    <property type="molecule type" value="Genomic_DNA"/>
</dbReference>
<evidence type="ECO:0000256" key="1">
    <source>
        <dbReference type="SAM" id="Phobius"/>
    </source>
</evidence>
<gene>
    <name evidence="2" type="ORF">DWW35_10065</name>
</gene>
<proteinExistence type="predicted"/>